<proteinExistence type="predicted"/>
<reference evidence="1" key="1">
    <citation type="submission" date="2021-05" db="EMBL/GenBank/DDBJ databases">
        <authorList>
            <person name="Alioto T."/>
            <person name="Alioto T."/>
            <person name="Gomez Garrido J."/>
        </authorList>
    </citation>
    <scope>NUCLEOTIDE SEQUENCE</scope>
</reference>
<sequence length="104" mass="11404">MIVEFVFSIGTRCTILALINDQLFYLPYTGLGPDSVLLVVVCDLLEEKVKVIAPVVFTLLLSLITGGEFMQGYGQNQVKSFASSPQCLQNELLKVISDTRMATS</sequence>
<accession>A0A8D8ZFQ4</accession>
<dbReference type="AlphaFoldDB" id="A0A8D8ZFQ4"/>
<evidence type="ECO:0000313" key="1">
    <source>
        <dbReference type="EMBL" id="CAG6745501.1"/>
    </source>
</evidence>
<organism evidence="1">
    <name type="scientific">Cacopsylla melanoneura</name>
    <dbReference type="NCBI Taxonomy" id="428564"/>
    <lineage>
        <taxon>Eukaryota</taxon>
        <taxon>Metazoa</taxon>
        <taxon>Ecdysozoa</taxon>
        <taxon>Arthropoda</taxon>
        <taxon>Hexapoda</taxon>
        <taxon>Insecta</taxon>
        <taxon>Pterygota</taxon>
        <taxon>Neoptera</taxon>
        <taxon>Paraneoptera</taxon>
        <taxon>Hemiptera</taxon>
        <taxon>Sternorrhyncha</taxon>
        <taxon>Psylloidea</taxon>
        <taxon>Psyllidae</taxon>
        <taxon>Psyllinae</taxon>
        <taxon>Cacopsylla</taxon>
    </lineage>
</organism>
<dbReference type="EMBL" id="HBUF01497797">
    <property type="protein sequence ID" value="CAG6745501.1"/>
    <property type="molecule type" value="Transcribed_RNA"/>
</dbReference>
<protein>
    <submittedName>
        <fullName evidence="1">Uncharacterized protein</fullName>
    </submittedName>
</protein>
<name>A0A8D8ZFQ4_9HEMI</name>